<reference evidence="3" key="1">
    <citation type="journal article" date="2018" name="Nat. Plants">
        <title>Whole-genome landscape of Medicago truncatula symbiotic genes.</title>
        <authorList>
            <person name="Pecrix Y."/>
            <person name="Staton S.E."/>
            <person name="Sallet E."/>
            <person name="Lelandais-Briere C."/>
            <person name="Moreau S."/>
            <person name="Carrere S."/>
            <person name="Blein T."/>
            <person name="Jardinaud M.F."/>
            <person name="Latrasse D."/>
            <person name="Zouine M."/>
            <person name="Zahm M."/>
            <person name="Kreplak J."/>
            <person name="Mayjonade B."/>
            <person name="Satge C."/>
            <person name="Perez M."/>
            <person name="Cauet S."/>
            <person name="Marande W."/>
            <person name="Chantry-Darmon C."/>
            <person name="Lopez-Roques C."/>
            <person name="Bouchez O."/>
            <person name="Berard A."/>
            <person name="Debelle F."/>
            <person name="Munos S."/>
            <person name="Bendahmane A."/>
            <person name="Berges H."/>
            <person name="Niebel A."/>
            <person name="Buitink J."/>
            <person name="Frugier F."/>
            <person name="Benhamed M."/>
            <person name="Crespi M."/>
            <person name="Gouzy J."/>
            <person name="Gamas P."/>
        </authorList>
    </citation>
    <scope>NUCLEOTIDE SEQUENCE [LARGE SCALE GENOMIC DNA]</scope>
    <source>
        <strain evidence="3">cv. Jemalong A17</strain>
    </source>
</reference>
<feature type="compositionally biased region" description="Gly residues" evidence="1">
    <location>
        <begin position="44"/>
        <end position="53"/>
    </location>
</feature>
<evidence type="ECO:0000313" key="3">
    <source>
        <dbReference type="Proteomes" id="UP000265566"/>
    </source>
</evidence>
<proteinExistence type="predicted"/>
<comment type="caution">
    <text evidence="2">The sequence shown here is derived from an EMBL/GenBank/DDBJ whole genome shotgun (WGS) entry which is preliminary data.</text>
</comment>
<organism evidence="2 3">
    <name type="scientific">Medicago truncatula</name>
    <name type="common">Barrel medic</name>
    <name type="synonym">Medicago tribuloides</name>
    <dbReference type="NCBI Taxonomy" id="3880"/>
    <lineage>
        <taxon>Eukaryota</taxon>
        <taxon>Viridiplantae</taxon>
        <taxon>Streptophyta</taxon>
        <taxon>Embryophyta</taxon>
        <taxon>Tracheophyta</taxon>
        <taxon>Spermatophyta</taxon>
        <taxon>Magnoliopsida</taxon>
        <taxon>eudicotyledons</taxon>
        <taxon>Gunneridae</taxon>
        <taxon>Pentapetalae</taxon>
        <taxon>rosids</taxon>
        <taxon>fabids</taxon>
        <taxon>Fabales</taxon>
        <taxon>Fabaceae</taxon>
        <taxon>Papilionoideae</taxon>
        <taxon>50 kb inversion clade</taxon>
        <taxon>NPAAA clade</taxon>
        <taxon>Hologalegina</taxon>
        <taxon>IRL clade</taxon>
        <taxon>Trifolieae</taxon>
        <taxon>Medicago</taxon>
    </lineage>
</organism>
<evidence type="ECO:0000313" key="2">
    <source>
        <dbReference type="EMBL" id="RHN53255.1"/>
    </source>
</evidence>
<gene>
    <name evidence="2" type="ORF">MtrunA17_Chr5g0393931</name>
</gene>
<sequence length="67" mass="7007">MKGLIVVVMEDVDQGCSGGEGAHGWSDMRGSEKQHMLSDESSDGGEGGGGGLDGTEKKGSVRRRRKN</sequence>
<name>A0A396HPI1_MEDTR</name>
<dbReference type="Gramene" id="rna28146">
    <property type="protein sequence ID" value="RHN53255.1"/>
    <property type="gene ID" value="gene28146"/>
</dbReference>
<protein>
    <submittedName>
        <fullName evidence="2">Uncharacterized protein</fullName>
    </submittedName>
</protein>
<feature type="compositionally biased region" description="Basic and acidic residues" evidence="1">
    <location>
        <begin position="29"/>
        <end position="38"/>
    </location>
</feature>
<evidence type="ECO:0000256" key="1">
    <source>
        <dbReference type="SAM" id="MobiDB-lite"/>
    </source>
</evidence>
<dbReference type="Proteomes" id="UP000265566">
    <property type="component" value="Chromosome 5"/>
</dbReference>
<feature type="region of interest" description="Disordered" evidence="1">
    <location>
        <begin position="12"/>
        <end position="67"/>
    </location>
</feature>
<accession>A0A396HPI1</accession>
<dbReference type="AlphaFoldDB" id="A0A396HPI1"/>
<dbReference type="EMBL" id="PSQE01000005">
    <property type="protein sequence ID" value="RHN53255.1"/>
    <property type="molecule type" value="Genomic_DNA"/>
</dbReference>